<dbReference type="EMBL" id="CP029551">
    <property type="protein sequence ID" value="AWN35850.1"/>
    <property type="molecule type" value="Genomic_DNA"/>
</dbReference>
<dbReference type="RefSeq" id="WP_109950962.1">
    <property type="nucleotide sequence ID" value="NZ_CP029551.1"/>
</dbReference>
<sequence length="136" mass="13678">MDAYLPALGGGLLIGLSAAMLLLLNGRIAGISGLVAGLARPGERRLADLAFLLGLVLGPPLFAAMAGHWPAMRIEASWPVLAVAGLLVGFGTRLGSGCTSGHGVCGLARLSPRSLVAVLVFLGTGILTVALVRVVS</sequence>
<keyword evidence="7 9" id="KW-0472">Membrane</keyword>
<protein>
    <submittedName>
        <fullName evidence="10">Uncharacterized protein</fullName>
    </submittedName>
</protein>
<gene>
    <name evidence="10" type="ORF">DK427_08900</name>
</gene>
<evidence type="ECO:0000256" key="5">
    <source>
        <dbReference type="ARBA" id="ARBA00022692"/>
    </source>
</evidence>
<evidence type="ECO:0000313" key="11">
    <source>
        <dbReference type="Proteomes" id="UP000246058"/>
    </source>
</evidence>
<dbReference type="AlphaFoldDB" id="A0A2U8VQT4"/>
<accession>A0A2U8VQT4</accession>
<feature type="transmembrane region" description="Helical" evidence="9">
    <location>
        <begin position="76"/>
        <end position="94"/>
    </location>
</feature>
<comment type="subcellular location">
    <subcellularLocation>
        <location evidence="1">Cell inner membrane</location>
        <topology evidence="1">Multi-pass membrane protein</topology>
    </subcellularLocation>
</comment>
<keyword evidence="6 9" id="KW-1133">Transmembrane helix</keyword>
<evidence type="ECO:0000256" key="7">
    <source>
        <dbReference type="ARBA" id="ARBA00023136"/>
    </source>
</evidence>
<keyword evidence="5 9" id="KW-0812">Transmembrane</keyword>
<evidence type="ECO:0000256" key="3">
    <source>
        <dbReference type="ARBA" id="ARBA00022475"/>
    </source>
</evidence>
<feature type="transmembrane region" description="Helical" evidence="9">
    <location>
        <begin position="49"/>
        <end position="70"/>
    </location>
</feature>
<organism evidence="10 11">
    <name type="scientific">Methylobacterium radiodurans</name>
    <dbReference type="NCBI Taxonomy" id="2202828"/>
    <lineage>
        <taxon>Bacteria</taxon>
        <taxon>Pseudomonadati</taxon>
        <taxon>Pseudomonadota</taxon>
        <taxon>Alphaproteobacteria</taxon>
        <taxon>Hyphomicrobiales</taxon>
        <taxon>Methylobacteriaceae</taxon>
        <taxon>Methylobacterium</taxon>
    </lineage>
</organism>
<evidence type="ECO:0000256" key="6">
    <source>
        <dbReference type="ARBA" id="ARBA00022989"/>
    </source>
</evidence>
<keyword evidence="2" id="KW-0813">Transport</keyword>
<name>A0A2U8VQT4_9HYPH</name>
<keyword evidence="4" id="KW-0997">Cell inner membrane</keyword>
<evidence type="ECO:0000313" key="10">
    <source>
        <dbReference type="EMBL" id="AWN35850.1"/>
    </source>
</evidence>
<dbReference type="Proteomes" id="UP000246058">
    <property type="component" value="Chromosome"/>
</dbReference>
<dbReference type="KEGG" id="meti:DK427_08900"/>
<dbReference type="GO" id="GO:0005886">
    <property type="term" value="C:plasma membrane"/>
    <property type="evidence" value="ECO:0007669"/>
    <property type="project" value="UniProtKB-SubCell"/>
</dbReference>
<dbReference type="PANTHER" id="PTHR30574:SF1">
    <property type="entry name" value="SULPHUR TRANSPORT DOMAIN-CONTAINING PROTEIN"/>
    <property type="match status" value="1"/>
</dbReference>
<comment type="similarity">
    <text evidence="8">Belongs to the TsuA/YedE (TC 9.B.102) family.</text>
</comment>
<evidence type="ECO:0000256" key="2">
    <source>
        <dbReference type="ARBA" id="ARBA00022448"/>
    </source>
</evidence>
<keyword evidence="3" id="KW-1003">Cell membrane</keyword>
<proteinExistence type="inferred from homology"/>
<keyword evidence="11" id="KW-1185">Reference proteome</keyword>
<dbReference type="OrthoDB" id="9814020at2"/>
<evidence type="ECO:0000256" key="1">
    <source>
        <dbReference type="ARBA" id="ARBA00004429"/>
    </source>
</evidence>
<dbReference type="Pfam" id="PF04143">
    <property type="entry name" value="Sulf_transp"/>
    <property type="match status" value="1"/>
</dbReference>
<dbReference type="PANTHER" id="PTHR30574">
    <property type="entry name" value="INNER MEMBRANE PROTEIN YEDE"/>
    <property type="match status" value="1"/>
</dbReference>
<reference evidence="10 11" key="1">
    <citation type="submission" date="2018-05" db="EMBL/GenBank/DDBJ databases">
        <title>Complete Genome Sequence of Methylobacterium sp. 17Sr1-43.</title>
        <authorList>
            <person name="Srinivasan S."/>
        </authorList>
    </citation>
    <scope>NUCLEOTIDE SEQUENCE [LARGE SCALE GENOMIC DNA]</scope>
    <source>
        <strain evidence="10 11">17Sr1-43</strain>
    </source>
</reference>
<evidence type="ECO:0000256" key="9">
    <source>
        <dbReference type="SAM" id="Phobius"/>
    </source>
</evidence>
<feature type="transmembrane region" description="Helical" evidence="9">
    <location>
        <begin position="115"/>
        <end position="135"/>
    </location>
</feature>
<feature type="transmembrane region" description="Helical" evidence="9">
    <location>
        <begin position="12"/>
        <end position="37"/>
    </location>
</feature>
<evidence type="ECO:0000256" key="4">
    <source>
        <dbReference type="ARBA" id="ARBA00022519"/>
    </source>
</evidence>
<evidence type="ECO:0000256" key="8">
    <source>
        <dbReference type="ARBA" id="ARBA00035655"/>
    </source>
</evidence>
<dbReference type="InterPro" id="IPR007272">
    <property type="entry name" value="Sulf_transp_TsuA/YedE"/>
</dbReference>